<dbReference type="STRING" id="226910.UCMB321_2700"/>
<gene>
    <name evidence="3" type="ORF">UCMB321_2700</name>
</gene>
<dbReference type="AlphaFoldDB" id="A0A0C2ECE9"/>
<evidence type="ECO:0000313" key="3">
    <source>
        <dbReference type="EMBL" id="KIH83574.1"/>
    </source>
</evidence>
<dbReference type="CDD" id="cd03789">
    <property type="entry name" value="GT9_LPS_heptosyltransferase"/>
    <property type="match status" value="1"/>
</dbReference>
<dbReference type="GO" id="GO:0008713">
    <property type="term" value="F:ADP-heptose-lipopolysaccharide heptosyltransferase activity"/>
    <property type="evidence" value="ECO:0007669"/>
    <property type="project" value="TreeGrafter"/>
</dbReference>
<dbReference type="Proteomes" id="UP000031535">
    <property type="component" value="Unassembled WGS sequence"/>
</dbReference>
<name>A0A0C2ECE9_9PSED</name>
<reference evidence="3 4" key="1">
    <citation type="submission" date="2015-01" db="EMBL/GenBank/DDBJ databases">
        <title>Complete genome of Pseudomonas batumici UCM B-321 producer of the batumin antibiotic with strong antistaphilococcal and potential anticancer activity.</title>
        <authorList>
            <person name="Klochko V.V."/>
            <person name="Zelena L.B."/>
            <person name="Elena K.A."/>
            <person name="Reva O.N."/>
        </authorList>
    </citation>
    <scope>NUCLEOTIDE SEQUENCE [LARGE SCALE GENOMIC DNA]</scope>
    <source>
        <strain evidence="3 4">UCM B-321</strain>
    </source>
</reference>
<dbReference type="PATRIC" id="fig|226910.6.peg.2690"/>
<accession>A0A0C2ECE9</accession>
<comment type="caution">
    <text evidence="3">The sequence shown here is derived from an EMBL/GenBank/DDBJ whole genome shotgun (WGS) entry which is preliminary data.</text>
</comment>
<evidence type="ECO:0000313" key="4">
    <source>
        <dbReference type="Proteomes" id="UP000031535"/>
    </source>
</evidence>
<keyword evidence="1" id="KW-0328">Glycosyltransferase</keyword>
<keyword evidence="4" id="KW-1185">Reference proteome</keyword>
<dbReference type="PANTHER" id="PTHR30160">
    <property type="entry name" value="TETRAACYLDISACCHARIDE 4'-KINASE-RELATED"/>
    <property type="match status" value="1"/>
</dbReference>
<proteinExistence type="predicted"/>
<dbReference type="InterPro" id="IPR002201">
    <property type="entry name" value="Glyco_trans_9"/>
</dbReference>
<dbReference type="Gene3D" id="3.40.50.2000">
    <property type="entry name" value="Glycogen Phosphorylase B"/>
    <property type="match status" value="2"/>
</dbReference>
<dbReference type="InterPro" id="IPR051199">
    <property type="entry name" value="LPS_LOS_Heptosyltrfase"/>
</dbReference>
<organism evidence="3 4">
    <name type="scientific">Pseudomonas batumici</name>
    <dbReference type="NCBI Taxonomy" id="226910"/>
    <lineage>
        <taxon>Bacteria</taxon>
        <taxon>Pseudomonadati</taxon>
        <taxon>Pseudomonadota</taxon>
        <taxon>Gammaproteobacteria</taxon>
        <taxon>Pseudomonadales</taxon>
        <taxon>Pseudomonadaceae</taxon>
        <taxon>Pseudomonas</taxon>
    </lineage>
</organism>
<evidence type="ECO:0000256" key="2">
    <source>
        <dbReference type="ARBA" id="ARBA00022679"/>
    </source>
</evidence>
<dbReference type="EMBL" id="JXDG01000035">
    <property type="protein sequence ID" value="KIH83574.1"/>
    <property type="molecule type" value="Genomic_DNA"/>
</dbReference>
<evidence type="ECO:0000256" key="1">
    <source>
        <dbReference type="ARBA" id="ARBA00022676"/>
    </source>
</evidence>
<dbReference type="Pfam" id="PF01075">
    <property type="entry name" value="Glyco_transf_9"/>
    <property type="match status" value="1"/>
</dbReference>
<dbReference type="SUPFAM" id="SSF53756">
    <property type="entry name" value="UDP-Glycosyltransferase/glycogen phosphorylase"/>
    <property type="match status" value="1"/>
</dbReference>
<protein>
    <submittedName>
        <fullName evidence="3">ADP-heptose--lipooligosaccharide heptosyltransferase II</fullName>
    </submittedName>
</protein>
<keyword evidence="2 3" id="KW-0808">Transferase</keyword>
<dbReference type="GO" id="GO:0009244">
    <property type="term" value="P:lipopolysaccharide core region biosynthetic process"/>
    <property type="evidence" value="ECO:0007669"/>
    <property type="project" value="TreeGrafter"/>
</dbReference>
<dbReference type="OrthoDB" id="9781892at2"/>
<dbReference type="RefSeq" id="WP_040067494.1">
    <property type="nucleotide sequence ID" value="NZ_JXDG01000035.1"/>
</dbReference>
<sequence length="340" mass="37378">MTTSPLQAAEKILLVAPHRLGDTVFATPGIRALRLAKPQAQIDAVALSTLSHEMLSRNSCIDTLYTADDQPIAQLAAGYDVILPLQNIKNTATYLKDIPNVLMLPRYASAFHYSEDFYRFVLQHLPQVAQFPLGPYELNLSAEDLAQADGLLEKIPATPEPFLIALHMGCHQISKKGRSFLSRLFPFLMTKDTRSWPFKRFDHLVQRLVQKHPSVYIVLTGSPSEAFAADALTAHPHIVNLIGKTNVGQLAAVLKRCQLLVTGDTGPMHVACAVERPMVLLCGKTDPAHTGPYPARDHHSIIKKDGMDNISVDEVYQAVMRYLPDAATQRDSLSAAPTAS</sequence>
<dbReference type="GO" id="GO:0005829">
    <property type="term" value="C:cytosol"/>
    <property type="evidence" value="ECO:0007669"/>
    <property type="project" value="TreeGrafter"/>
</dbReference>